<dbReference type="AlphaFoldDB" id="A0A6M3J2X7"/>
<protein>
    <recommendedName>
        <fullName evidence="3">Tail protein</fullName>
    </recommendedName>
</protein>
<accession>A0A6M3J2X7</accession>
<evidence type="ECO:0000313" key="2">
    <source>
        <dbReference type="EMBL" id="QJA83150.1"/>
    </source>
</evidence>
<dbReference type="EMBL" id="MT141515">
    <property type="protein sequence ID" value="QJA64223.1"/>
    <property type="molecule type" value="Genomic_DNA"/>
</dbReference>
<sequence length="216" mass="22457">MSDYKDRNDVARAGGVTGKRDLITGSSMLRWLAEGKIISAGLGCEETAIDSAAALADVSPTFGIFAPSNSDIKILPIYARMSMTGEGGAAPVIQAAFTKAAANCATAMTRSGTALSKQNNNAAYIGVGDVVALHTVTVSALTTADYLSMVEATVVDNSISVAGANLVNTHVDFDFLKAPILLSAGAGLLFYAYTGTTDSTWIPYIVWAQLTADDLY</sequence>
<gene>
    <name evidence="2" type="ORF">MM415A00310_0030</name>
    <name evidence="1" type="ORF">MM415B00528_0030</name>
</gene>
<reference evidence="1" key="1">
    <citation type="submission" date="2020-03" db="EMBL/GenBank/DDBJ databases">
        <title>The deep terrestrial virosphere.</title>
        <authorList>
            <person name="Holmfeldt K."/>
            <person name="Nilsson E."/>
            <person name="Simone D."/>
            <person name="Lopez-Fernandez M."/>
            <person name="Wu X."/>
            <person name="de Brujin I."/>
            <person name="Lundin D."/>
            <person name="Andersson A."/>
            <person name="Bertilsson S."/>
            <person name="Dopson M."/>
        </authorList>
    </citation>
    <scope>NUCLEOTIDE SEQUENCE</scope>
    <source>
        <strain evidence="2">MM415A00310</strain>
        <strain evidence="1">MM415B00528</strain>
    </source>
</reference>
<dbReference type="EMBL" id="MT142504">
    <property type="protein sequence ID" value="QJA83150.1"/>
    <property type="molecule type" value="Genomic_DNA"/>
</dbReference>
<evidence type="ECO:0008006" key="3">
    <source>
        <dbReference type="Google" id="ProtNLM"/>
    </source>
</evidence>
<name>A0A6M3J2X7_9ZZZZ</name>
<organism evidence="1">
    <name type="scientific">viral metagenome</name>
    <dbReference type="NCBI Taxonomy" id="1070528"/>
    <lineage>
        <taxon>unclassified sequences</taxon>
        <taxon>metagenomes</taxon>
        <taxon>organismal metagenomes</taxon>
    </lineage>
</organism>
<proteinExistence type="predicted"/>
<evidence type="ECO:0000313" key="1">
    <source>
        <dbReference type="EMBL" id="QJA64223.1"/>
    </source>
</evidence>